<evidence type="ECO:0000256" key="2">
    <source>
        <dbReference type="ARBA" id="ARBA00005346"/>
    </source>
</evidence>
<dbReference type="GO" id="GO:0008137">
    <property type="term" value="F:NADH dehydrogenase (ubiquinone) activity"/>
    <property type="evidence" value="ECO:0007669"/>
    <property type="project" value="InterPro"/>
</dbReference>
<dbReference type="InterPro" id="IPR001750">
    <property type="entry name" value="ND/Mrp_TM"/>
</dbReference>
<feature type="transmembrane region" description="Helical" evidence="8">
    <location>
        <begin position="270"/>
        <end position="290"/>
    </location>
</feature>
<dbReference type="PANTHER" id="PTHR42703">
    <property type="entry name" value="NADH DEHYDROGENASE"/>
    <property type="match status" value="1"/>
</dbReference>
<keyword evidence="11" id="KW-1185">Reference proteome</keyword>
<comment type="similarity">
    <text evidence="2">Belongs to the CPA3 antiporters (TC 2.A.63) subunit D family.</text>
</comment>
<comment type="subcellular location">
    <subcellularLocation>
        <location evidence="1">Cell membrane</location>
        <topology evidence="1">Multi-pass membrane protein</topology>
    </subcellularLocation>
    <subcellularLocation>
        <location evidence="7">Membrane</location>
        <topology evidence="7">Multi-pass membrane protein</topology>
    </subcellularLocation>
</comment>
<feature type="transmembrane region" description="Helical" evidence="8">
    <location>
        <begin position="133"/>
        <end position="152"/>
    </location>
</feature>
<feature type="transmembrane region" description="Helical" evidence="8">
    <location>
        <begin position="31"/>
        <end position="49"/>
    </location>
</feature>
<evidence type="ECO:0000256" key="3">
    <source>
        <dbReference type="ARBA" id="ARBA00022475"/>
    </source>
</evidence>
<dbReference type="InterPro" id="IPR050586">
    <property type="entry name" value="CPA3_Na-H_Antiporter_D"/>
</dbReference>
<accession>A0A081KGE1</accession>
<reference evidence="10 11" key="1">
    <citation type="submission" date="2014-06" db="EMBL/GenBank/DDBJ databases">
        <title>Whole Genome Sequences of Three Symbiotic Endozoicomonas Bacteria.</title>
        <authorList>
            <person name="Neave M.J."/>
            <person name="Apprill A."/>
            <person name="Voolstra C.R."/>
        </authorList>
    </citation>
    <scope>NUCLEOTIDE SEQUENCE [LARGE SCALE GENOMIC DNA]</scope>
    <source>
        <strain evidence="10 11">DSM 22380</strain>
    </source>
</reference>
<evidence type="ECO:0000259" key="9">
    <source>
        <dbReference type="Pfam" id="PF00361"/>
    </source>
</evidence>
<keyword evidence="6 8" id="KW-0472">Membrane</keyword>
<keyword evidence="5 8" id="KW-1133">Transmembrane helix</keyword>
<dbReference type="EMBL" id="JOJP01000001">
    <property type="protein sequence ID" value="KEI73217.1"/>
    <property type="molecule type" value="Genomic_DNA"/>
</dbReference>
<feature type="transmembrane region" description="Helical" evidence="8">
    <location>
        <begin position="205"/>
        <end position="229"/>
    </location>
</feature>
<feature type="transmembrane region" description="Helical" evidence="8">
    <location>
        <begin position="108"/>
        <end position="127"/>
    </location>
</feature>
<feature type="transmembrane region" description="Helical" evidence="8">
    <location>
        <begin position="6"/>
        <end position="24"/>
    </location>
</feature>
<dbReference type="PRINTS" id="PR01437">
    <property type="entry name" value="NUOXDRDTASE4"/>
</dbReference>
<feature type="transmembrane region" description="Helical" evidence="8">
    <location>
        <begin position="164"/>
        <end position="185"/>
    </location>
</feature>
<dbReference type="InterPro" id="IPR003918">
    <property type="entry name" value="NADH_UbQ_OxRdtase"/>
</dbReference>
<proteinExistence type="inferred from homology"/>
<dbReference type="STRING" id="305900.GV64_23100"/>
<feature type="transmembrane region" description="Helical" evidence="8">
    <location>
        <begin position="450"/>
        <end position="470"/>
    </location>
</feature>
<protein>
    <submittedName>
        <fullName evidence="10">NADH/ubiquinone/plastoquinone</fullName>
    </submittedName>
</protein>
<dbReference type="GO" id="GO:0005886">
    <property type="term" value="C:plasma membrane"/>
    <property type="evidence" value="ECO:0007669"/>
    <property type="project" value="UniProtKB-SubCell"/>
</dbReference>
<sequence>MTHWLLVMPIFIPLLTATACAFSFRARSLSSVISWCGAIANLCVAILLMQQVISNGLQVTAFGDWKAPFGIVFVADLLSASMVLITAIIGIAIVLYSTADLRSKPFYAIYHSLIHALLAGVMGSFLTGDIFNLYVFFEVMLITSFGLMVLGANKEQVDAAVKYVVLNLISTMVFLLAIGLLYGATGTLNMADLHAKVAQLPDTTMMLISGLFLFGFAIKASAFPVFSWLPASYHHLPSAIVALYAALLTKVGVYALMRVFTIVFDLVDSGYQPLLIVIAGLTMLTGVLGAASQFNIKRILSFHIISQIGYMLMGLAIYTPLAITGAIFYIIHHIIVKANLFLIGGFLKRKQGSDNLRELGGAYSAMPWLALLFLIPAFSLAGFPPLSGFWGKFLVIKASLLTEDYLLAATALFVGLMTIYSMTKIWAEAFWKPLPENAAAPASLTWKENCLYITPIAVLAVITVLIGLMVEPIYQLAETSATNLLNPQPYINAVLGGDGSPYAASLSIPAAPAGGMQQ</sequence>
<gene>
    <name evidence="10" type="ORF">GV64_23100</name>
</gene>
<dbReference type="eggNOG" id="COG0651">
    <property type="taxonomic scope" value="Bacteria"/>
</dbReference>
<feature type="domain" description="NADH:quinone oxidoreductase/Mrp antiporter transmembrane" evidence="9">
    <location>
        <begin position="129"/>
        <end position="418"/>
    </location>
</feature>
<dbReference type="GO" id="GO:0042773">
    <property type="term" value="P:ATP synthesis coupled electron transport"/>
    <property type="evidence" value="ECO:0007669"/>
    <property type="project" value="InterPro"/>
</dbReference>
<feature type="transmembrane region" description="Helical" evidence="8">
    <location>
        <begin position="241"/>
        <end position="264"/>
    </location>
</feature>
<comment type="caution">
    <text evidence="10">The sequence shown here is derived from an EMBL/GenBank/DDBJ whole genome shotgun (WGS) entry which is preliminary data.</text>
</comment>
<keyword evidence="3" id="KW-1003">Cell membrane</keyword>
<evidence type="ECO:0000256" key="6">
    <source>
        <dbReference type="ARBA" id="ARBA00023136"/>
    </source>
</evidence>
<dbReference type="PANTHER" id="PTHR42703:SF1">
    <property type="entry name" value="NA(+)_H(+) ANTIPORTER SUBUNIT D1"/>
    <property type="match status" value="1"/>
</dbReference>
<evidence type="ECO:0000256" key="5">
    <source>
        <dbReference type="ARBA" id="ARBA00022989"/>
    </source>
</evidence>
<dbReference type="Pfam" id="PF00361">
    <property type="entry name" value="Proton_antipo_M"/>
    <property type="match status" value="1"/>
</dbReference>
<evidence type="ECO:0000313" key="10">
    <source>
        <dbReference type="EMBL" id="KEI73217.1"/>
    </source>
</evidence>
<name>A0A081KGE1_9GAMM</name>
<dbReference type="Proteomes" id="UP000027997">
    <property type="component" value="Unassembled WGS sequence"/>
</dbReference>
<feature type="transmembrane region" description="Helical" evidence="8">
    <location>
        <begin position="368"/>
        <end position="385"/>
    </location>
</feature>
<evidence type="ECO:0000256" key="1">
    <source>
        <dbReference type="ARBA" id="ARBA00004651"/>
    </source>
</evidence>
<evidence type="ECO:0000256" key="7">
    <source>
        <dbReference type="RuleBase" id="RU000320"/>
    </source>
</evidence>
<keyword evidence="4 7" id="KW-0812">Transmembrane</keyword>
<dbReference type="AlphaFoldDB" id="A0A081KGE1"/>
<keyword evidence="10" id="KW-0830">Ubiquinone</keyword>
<evidence type="ECO:0000256" key="8">
    <source>
        <dbReference type="SAM" id="Phobius"/>
    </source>
</evidence>
<feature type="transmembrane region" description="Helical" evidence="8">
    <location>
        <begin position="327"/>
        <end position="347"/>
    </location>
</feature>
<organism evidence="10 11">
    <name type="scientific">Endozoicomonas elysicola</name>
    <dbReference type="NCBI Taxonomy" id="305900"/>
    <lineage>
        <taxon>Bacteria</taxon>
        <taxon>Pseudomonadati</taxon>
        <taxon>Pseudomonadota</taxon>
        <taxon>Gammaproteobacteria</taxon>
        <taxon>Oceanospirillales</taxon>
        <taxon>Endozoicomonadaceae</taxon>
        <taxon>Endozoicomonas</taxon>
    </lineage>
</organism>
<feature type="transmembrane region" description="Helical" evidence="8">
    <location>
        <begin position="302"/>
        <end position="321"/>
    </location>
</feature>
<feature type="transmembrane region" description="Helical" evidence="8">
    <location>
        <begin position="405"/>
        <end position="423"/>
    </location>
</feature>
<dbReference type="RefSeq" id="WP_020582419.1">
    <property type="nucleotide sequence ID" value="NZ_JOJP01000001.1"/>
</dbReference>
<feature type="transmembrane region" description="Helical" evidence="8">
    <location>
        <begin position="69"/>
        <end position="96"/>
    </location>
</feature>
<evidence type="ECO:0000313" key="11">
    <source>
        <dbReference type="Proteomes" id="UP000027997"/>
    </source>
</evidence>
<evidence type="ECO:0000256" key="4">
    <source>
        <dbReference type="ARBA" id="ARBA00022692"/>
    </source>
</evidence>